<evidence type="ECO:0000256" key="11">
    <source>
        <dbReference type="ARBA" id="ARBA00047635"/>
    </source>
</evidence>
<evidence type="ECO:0000256" key="10">
    <source>
        <dbReference type="ARBA" id="ARBA00041760"/>
    </source>
</evidence>
<comment type="catalytic activity">
    <reaction evidence="11">
        <text>adenosine(37) in tRNA(Ala) + H2O + H(+) = inosine(37) in tRNA(Ala) + NH4(+)</text>
        <dbReference type="Rhea" id="RHEA:50968"/>
        <dbReference type="Rhea" id="RHEA-COMP:12855"/>
        <dbReference type="Rhea" id="RHEA-COMP:12856"/>
        <dbReference type="ChEBI" id="CHEBI:15377"/>
        <dbReference type="ChEBI" id="CHEBI:15378"/>
        <dbReference type="ChEBI" id="CHEBI:28938"/>
        <dbReference type="ChEBI" id="CHEBI:74411"/>
        <dbReference type="ChEBI" id="CHEBI:82852"/>
        <dbReference type="EC" id="3.5.4.34"/>
    </reaction>
</comment>
<reference evidence="14 15" key="1">
    <citation type="submission" date="2017-08" db="EMBL/GenBank/DDBJ databases">
        <title>Acidophilic green algal genome provides insights into adaptation to an acidic environment.</title>
        <authorList>
            <person name="Hirooka S."/>
            <person name="Hirose Y."/>
            <person name="Kanesaki Y."/>
            <person name="Higuchi S."/>
            <person name="Fujiwara T."/>
            <person name="Onuma R."/>
            <person name="Era A."/>
            <person name="Ohbayashi R."/>
            <person name="Uzuka A."/>
            <person name="Nozaki H."/>
            <person name="Yoshikawa H."/>
            <person name="Miyagishima S.Y."/>
        </authorList>
    </citation>
    <scope>NUCLEOTIDE SEQUENCE [LARGE SCALE GENOMIC DNA]</scope>
    <source>
        <strain evidence="14 15">NIES-2499</strain>
    </source>
</reference>
<dbReference type="GO" id="GO:0046872">
    <property type="term" value="F:metal ion binding"/>
    <property type="evidence" value="ECO:0007669"/>
    <property type="project" value="UniProtKB-KW"/>
</dbReference>
<feature type="compositionally biased region" description="Polar residues" evidence="12">
    <location>
        <begin position="143"/>
        <end position="177"/>
    </location>
</feature>
<dbReference type="OrthoDB" id="10268011at2759"/>
<dbReference type="PANTHER" id="PTHR46516">
    <property type="entry name" value="TRNA-SPECIFIC ADENOSINE DEAMINASE 1"/>
    <property type="match status" value="1"/>
</dbReference>
<dbReference type="AlphaFoldDB" id="A0A250X3H8"/>
<comment type="caution">
    <text evidence="14">The sequence shown here is derived from an EMBL/GenBank/DDBJ whole genome shotgun (WGS) entry which is preliminary data.</text>
</comment>
<evidence type="ECO:0000256" key="5">
    <source>
        <dbReference type="ARBA" id="ARBA00037026"/>
    </source>
</evidence>
<name>A0A250X3H8_9CHLO</name>
<evidence type="ECO:0000256" key="8">
    <source>
        <dbReference type="ARBA" id="ARBA00038940"/>
    </source>
</evidence>
<keyword evidence="1" id="KW-0819">tRNA processing</keyword>
<comment type="function">
    <text evidence="6">Specifically deaminates adenosine-37 to inosine in tRNA-Ala.</text>
</comment>
<evidence type="ECO:0000313" key="15">
    <source>
        <dbReference type="Proteomes" id="UP000232323"/>
    </source>
</evidence>
<feature type="domain" description="A to I editase" evidence="13">
    <location>
        <begin position="65"/>
        <end position="612"/>
    </location>
</feature>
<evidence type="ECO:0000259" key="13">
    <source>
        <dbReference type="PROSITE" id="PS50141"/>
    </source>
</evidence>
<evidence type="ECO:0000256" key="12">
    <source>
        <dbReference type="SAM" id="MobiDB-lite"/>
    </source>
</evidence>
<evidence type="ECO:0000256" key="9">
    <source>
        <dbReference type="ARBA" id="ARBA00040502"/>
    </source>
</evidence>
<accession>A0A250X3H8</accession>
<evidence type="ECO:0000256" key="2">
    <source>
        <dbReference type="ARBA" id="ARBA00022723"/>
    </source>
</evidence>
<evidence type="ECO:0000313" key="14">
    <source>
        <dbReference type="EMBL" id="GAX77627.1"/>
    </source>
</evidence>
<dbReference type="PANTHER" id="PTHR46516:SF1">
    <property type="entry name" value="TRNA-SPECIFIC ADENOSINE DEAMINASE 1"/>
    <property type="match status" value="1"/>
</dbReference>
<gene>
    <name evidence="14" type="ORF">CEUSTIGMA_g5070.t1</name>
</gene>
<feature type="region of interest" description="Disordered" evidence="12">
    <location>
        <begin position="143"/>
        <end position="225"/>
    </location>
</feature>
<sequence length="760" mass="80995">MRPSHDLIASVALDFYKSLPKTGKPQPHEFTVYAAFLLSTPQLDKKVDGPRACDPGTSSRLHVVAAATGTKCLPGSQRSLKGDLLNDCHAEALARRALLLWLYREAELTLKQLHDASSELTLKQLHNAYSSSQHQATNCFIQQSTSSPDNMSNPHVPTNPNQCSQNPPSSTACEQPGTTSLHTSSLHTSNLHTSSAQSTEAEAERPKSAQTRLMEDPDQSALKSTPFTPGSLLVFDSRTGQLQLPPDVQLHLYISQPPCGDACIVNTGVGGLPGEVQCTSMVQQPKQQPQNETCMSQSRDICAHDPAGILSQSRDICAHDPAGILSQSRDICAHDPAGILVPLLQPTPETIRFRTGAKALKLDPTALESQLIQSQVPAKQQIFKQGIGRKTNIYDDTEAEEASFLVPGSTDVEAGAQVQGVARRKPGKGAPTLSMSCSDKLAKWACLGLQGSLLSSLFVSPVLLSSLTVSALPEVYGAGAGVLSAANLSLQRGVSSRMNDALKSCTSQYLNHNSTLDCSLVAPVDAASGLLPSSVRKVGSGASITWAASAGVTGSSHASKNPKAITKPSIGNLEVLAAGDGCKSGVSKAARASPRHWPALCRAALFERFCSLVDLLVIACQPRQVKVLRHLMDRVAMEARTAESLSGEAASHAPAAASEAAGVKCMERCGGEVEGNEEHSHLTQKEEVGICSLEVWRKMYRDVKDVCGGVSGYEEAWKELRFQPSPLATWINKPRSLDMWTGEAVRMGSSSLAARRAQNK</sequence>
<feature type="compositionally biased region" description="Low complexity" evidence="12">
    <location>
        <begin position="178"/>
        <end position="195"/>
    </location>
</feature>
<dbReference type="Proteomes" id="UP000232323">
    <property type="component" value="Unassembled WGS sequence"/>
</dbReference>
<evidence type="ECO:0000256" key="6">
    <source>
        <dbReference type="ARBA" id="ARBA00037784"/>
    </source>
</evidence>
<dbReference type="PROSITE" id="PS50141">
    <property type="entry name" value="A_DEAMIN_EDITASE"/>
    <property type="match status" value="1"/>
</dbReference>
<comment type="cofactor">
    <cofactor evidence="5">
        <name>1D-myo-inositol hexakisphosphate</name>
        <dbReference type="ChEBI" id="CHEBI:58130"/>
    </cofactor>
</comment>
<evidence type="ECO:0000256" key="3">
    <source>
        <dbReference type="ARBA" id="ARBA00022801"/>
    </source>
</evidence>
<dbReference type="InterPro" id="IPR002466">
    <property type="entry name" value="A_deamin"/>
</dbReference>
<dbReference type="STRING" id="1157962.A0A250X3H8"/>
<dbReference type="GO" id="GO:0003723">
    <property type="term" value="F:RNA binding"/>
    <property type="evidence" value="ECO:0007669"/>
    <property type="project" value="InterPro"/>
</dbReference>
<evidence type="ECO:0000256" key="4">
    <source>
        <dbReference type="ARBA" id="ARBA00022833"/>
    </source>
</evidence>
<proteinExistence type="inferred from homology"/>
<dbReference type="GO" id="GO:0043829">
    <property type="term" value="F:tRNA-specific adenosine-37 deaminase activity"/>
    <property type="evidence" value="ECO:0007669"/>
    <property type="project" value="UniProtKB-EC"/>
</dbReference>
<dbReference type="SMART" id="SM00552">
    <property type="entry name" value="ADEAMc"/>
    <property type="match status" value="1"/>
</dbReference>
<dbReference type="EC" id="3.5.4.34" evidence="8"/>
<protein>
    <recommendedName>
        <fullName evidence="9">tRNA-specific adenosine deaminase 1</fullName>
        <ecNumber evidence="8">3.5.4.34</ecNumber>
    </recommendedName>
    <alternativeName>
        <fullName evidence="10">tRNA-specific adenosine-37 deaminase</fullName>
    </alternativeName>
</protein>
<evidence type="ECO:0000256" key="7">
    <source>
        <dbReference type="ARBA" id="ARBA00038326"/>
    </source>
</evidence>
<keyword evidence="2" id="KW-0479">Metal-binding</keyword>
<keyword evidence="15" id="KW-1185">Reference proteome</keyword>
<dbReference type="Pfam" id="PF02137">
    <property type="entry name" value="A_deamin"/>
    <property type="match status" value="2"/>
</dbReference>
<keyword evidence="4" id="KW-0862">Zinc</keyword>
<evidence type="ECO:0000256" key="1">
    <source>
        <dbReference type="ARBA" id="ARBA00022694"/>
    </source>
</evidence>
<comment type="similarity">
    <text evidence="7">Belongs to the ADAT1 family.</text>
</comment>
<keyword evidence="3" id="KW-0378">Hydrolase</keyword>
<dbReference type="EMBL" id="BEGY01000026">
    <property type="protein sequence ID" value="GAX77627.1"/>
    <property type="molecule type" value="Genomic_DNA"/>
</dbReference>
<dbReference type="GO" id="GO:0008033">
    <property type="term" value="P:tRNA processing"/>
    <property type="evidence" value="ECO:0007669"/>
    <property type="project" value="UniProtKB-KW"/>
</dbReference>
<organism evidence="14 15">
    <name type="scientific">Chlamydomonas eustigma</name>
    <dbReference type="NCBI Taxonomy" id="1157962"/>
    <lineage>
        <taxon>Eukaryota</taxon>
        <taxon>Viridiplantae</taxon>
        <taxon>Chlorophyta</taxon>
        <taxon>core chlorophytes</taxon>
        <taxon>Chlorophyceae</taxon>
        <taxon>CS clade</taxon>
        <taxon>Chlamydomonadales</taxon>
        <taxon>Chlamydomonadaceae</taxon>
        <taxon>Chlamydomonas</taxon>
    </lineage>
</organism>